<dbReference type="GO" id="GO:0004803">
    <property type="term" value="F:transposase activity"/>
    <property type="evidence" value="ECO:0007669"/>
    <property type="project" value="InterPro"/>
</dbReference>
<gene>
    <name evidence="2" type="ORF">ACCAA_560018</name>
</gene>
<dbReference type="Proteomes" id="UP000199169">
    <property type="component" value="Unassembled WGS sequence"/>
</dbReference>
<dbReference type="STRING" id="1860102.ACCAA_560018"/>
<protein>
    <recommendedName>
        <fullName evidence="1">Transposase IS4-like domain-containing protein</fullName>
    </recommendedName>
</protein>
<dbReference type="Gene3D" id="3.90.350.10">
    <property type="entry name" value="Transposase Inhibitor Protein From Tn5, Chain A, domain 1"/>
    <property type="match status" value="1"/>
</dbReference>
<dbReference type="InterPro" id="IPR012337">
    <property type="entry name" value="RNaseH-like_sf"/>
</dbReference>
<organism evidence="2 3">
    <name type="scientific">Candidatus Accumulibacter aalborgensis</name>
    <dbReference type="NCBI Taxonomy" id="1860102"/>
    <lineage>
        <taxon>Bacteria</taxon>
        <taxon>Pseudomonadati</taxon>
        <taxon>Pseudomonadota</taxon>
        <taxon>Betaproteobacteria</taxon>
        <taxon>Candidatus Accumulibacter</taxon>
    </lineage>
</organism>
<sequence length="115" mass="13046">MTCVIAQEIGARKGIKRIEWRLLTNREADSLEAVAELIDWYRARWEIEILFNILKNGCRAEALQLGHIDKIELALAFYIMFDELRAAPCEATRAFHDRTSAITSPTRPRSAATAA</sequence>
<keyword evidence="3" id="KW-1185">Reference proteome</keyword>
<dbReference type="GO" id="GO:0006313">
    <property type="term" value="P:DNA transposition"/>
    <property type="evidence" value="ECO:0007669"/>
    <property type="project" value="InterPro"/>
</dbReference>
<reference evidence="2 3" key="1">
    <citation type="submission" date="2016-06" db="EMBL/GenBank/DDBJ databases">
        <authorList>
            <person name="Kjaerup R.B."/>
            <person name="Dalgaard T.S."/>
            <person name="Juul-Madsen H.R."/>
        </authorList>
    </citation>
    <scope>NUCLEOTIDE SEQUENCE [LARGE SCALE GENOMIC DNA]</scope>
    <source>
        <strain evidence="2">3</strain>
    </source>
</reference>
<dbReference type="PANTHER" id="PTHR37319">
    <property type="entry name" value="TRANSPOSASE"/>
    <property type="match status" value="1"/>
</dbReference>
<dbReference type="SUPFAM" id="SSF53098">
    <property type="entry name" value="Ribonuclease H-like"/>
    <property type="match status" value="1"/>
</dbReference>
<dbReference type="GO" id="GO:0003677">
    <property type="term" value="F:DNA binding"/>
    <property type="evidence" value="ECO:0007669"/>
    <property type="project" value="InterPro"/>
</dbReference>
<proteinExistence type="predicted"/>
<feature type="domain" description="Transposase IS4-like" evidence="1">
    <location>
        <begin position="20"/>
        <end position="77"/>
    </location>
</feature>
<dbReference type="EMBL" id="FLQX01000134">
    <property type="protein sequence ID" value="SBT08316.1"/>
    <property type="molecule type" value="Genomic_DNA"/>
</dbReference>
<evidence type="ECO:0000313" key="3">
    <source>
        <dbReference type="Proteomes" id="UP000199169"/>
    </source>
</evidence>
<dbReference type="InterPro" id="IPR047768">
    <property type="entry name" value="Tn5p-like"/>
</dbReference>
<dbReference type="InterPro" id="IPR002559">
    <property type="entry name" value="Transposase_11"/>
</dbReference>
<dbReference type="Pfam" id="PF01609">
    <property type="entry name" value="DDE_Tnp_1"/>
    <property type="match status" value="1"/>
</dbReference>
<evidence type="ECO:0000313" key="2">
    <source>
        <dbReference type="EMBL" id="SBT08316.1"/>
    </source>
</evidence>
<accession>A0A1A8XUA5</accession>
<dbReference type="AlphaFoldDB" id="A0A1A8XUA5"/>
<dbReference type="PANTHER" id="PTHR37319:SF1">
    <property type="entry name" value="TRANSPOSASE TN5 DIMERISATION DOMAIN-CONTAINING PROTEIN"/>
    <property type="match status" value="1"/>
</dbReference>
<evidence type="ECO:0000259" key="1">
    <source>
        <dbReference type="Pfam" id="PF01609"/>
    </source>
</evidence>
<name>A0A1A8XUA5_9PROT</name>